<reference evidence="2 3" key="1">
    <citation type="journal article" date="2012" name="J. Bacteriol.">
        <title>Complete Genome Sequence of the BTEX-Degrading Bacterium Pseudoxanthomonas spadix BD-a59.</title>
        <authorList>
            <person name="Lee S.H."/>
            <person name="Jin H.M."/>
            <person name="Lee H.J."/>
            <person name="Kim J.M."/>
            <person name="Jeon C.O."/>
        </authorList>
    </citation>
    <scope>NUCLEOTIDE SEQUENCE [LARGE SCALE GENOMIC DNA]</scope>
    <source>
        <strain evidence="2 3">BD-a59</strain>
    </source>
</reference>
<dbReference type="HOGENOM" id="CLU_202587_0_0_6"/>
<keyword evidence="3" id="KW-1185">Reference proteome</keyword>
<feature type="compositionally biased region" description="Polar residues" evidence="1">
    <location>
        <begin position="7"/>
        <end position="18"/>
    </location>
</feature>
<sequence>MARNATEVMTNQVQQPQRPETEPDDPPAARSARPPEPTLADAANGPKQEPCESIRITT</sequence>
<dbReference type="AlphaFoldDB" id="G7UUA3"/>
<name>G7UUA3_PSEUP</name>
<evidence type="ECO:0000313" key="2">
    <source>
        <dbReference type="EMBL" id="AER54992.1"/>
    </source>
</evidence>
<gene>
    <name evidence="2" type="ordered locus">DSC_01695</name>
</gene>
<protein>
    <submittedName>
        <fullName evidence="2">Uncharacterized protein</fullName>
    </submittedName>
</protein>
<evidence type="ECO:0000313" key="3">
    <source>
        <dbReference type="Proteomes" id="UP000005870"/>
    </source>
</evidence>
<dbReference type="EMBL" id="CP003093">
    <property type="protein sequence ID" value="AER54992.1"/>
    <property type="molecule type" value="Genomic_DNA"/>
</dbReference>
<dbReference type="Proteomes" id="UP000005870">
    <property type="component" value="Chromosome"/>
</dbReference>
<proteinExistence type="predicted"/>
<evidence type="ECO:0000256" key="1">
    <source>
        <dbReference type="SAM" id="MobiDB-lite"/>
    </source>
</evidence>
<dbReference type="KEGG" id="psd:DSC_01695"/>
<organism evidence="2 3">
    <name type="scientific">Pseudoxanthomonas spadix (strain BD-a59)</name>
    <dbReference type="NCBI Taxonomy" id="1045855"/>
    <lineage>
        <taxon>Bacteria</taxon>
        <taxon>Pseudomonadati</taxon>
        <taxon>Pseudomonadota</taxon>
        <taxon>Gammaproteobacteria</taxon>
        <taxon>Lysobacterales</taxon>
        <taxon>Lysobacteraceae</taxon>
        <taxon>Pseudoxanthomonas</taxon>
    </lineage>
</organism>
<feature type="region of interest" description="Disordered" evidence="1">
    <location>
        <begin position="1"/>
        <end position="58"/>
    </location>
</feature>
<accession>G7UUA3</accession>